<dbReference type="AlphaFoldDB" id="A0AAP3SGX1"/>
<name>A0AAP3SGX1_BACT4</name>
<accession>A0AAP3SGX1</accession>
<sequence length="127" mass="14512">MIKQSFETGHHEWEKQNNVTRKYGKKLYDIYRCKHCGIEGKSYQIGTISIQNKFYKKAPCCPGVQQKKPTKLKVLCCTAFSPEFDNIIKGCILDILPPPPGEDNKLGEWVMGVSQPVLLLDGEFEYI</sequence>
<reference evidence="1" key="1">
    <citation type="submission" date="2022-10" db="EMBL/GenBank/DDBJ databases">
        <title>Human gut microbiome strain richness.</title>
        <authorList>
            <person name="Chen-Liaw A."/>
        </authorList>
    </citation>
    <scope>NUCLEOTIDE SEQUENCE</scope>
    <source>
        <strain evidence="1">1001283st1_A3_1001283B150304_161114</strain>
    </source>
</reference>
<organism evidence="1 2">
    <name type="scientific">Bacteroides thetaiotaomicron</name>
    <dbReference type="NCBI Taxonomy" id="818"/>
    <lineage>
        <taxon>Bacteria</taxon>
        <taxon>Pseudomonadati</taxon>
        <taxon>Bacteroidota</taxon>
        <taxon>Bacteroidia</taxon>
        <taxon>Bacteroidales</taxon>
        <taxon>Bacteroidaceae</taxon>
        <taxon>Bacteroides</taxon>
    </lineage>
</organism>
<evidence type="ECO:0000313" key="1">
    <source>
        <dbReference type="EMBL" id="MDC2236661.1"/>
    </source>
</evidence>
<proteinExistence type="predicted"/>
<evidence type="ECO:0000313" key="2">
    <source>
        <dbReference type="Proteomes" id="UP001217776"/>
    </source>
</evidence>
<gene>
    <name evidence="1" type="ORF">PO127_13005</name>
</gene>
<protein>
    <submittedName>
        <fullName evidence="1">Uncharacterized protein</fullName>
    </submittedName>
</protein>
<dbReference type="Proteomes" id="UP001217776">
    <property type="component" value="Unassembled WGS sequence"/>
</dbReference>
<dbReference type="EMBL" id="JAQNVG010000019">
    <property type="protein sequence ID" value="MDC2236661.1"/>
    <property type="molecule type" value="Genomic_DNA"/>
</dbReference>
<dbReference type="RefSeq" id="WP_195601157.1">
    <property type="nucleotide sequence ID" value="NZ_JADNKL010000035.1"/>
</dbReference>
<comment type="caution">
    <text evidence="1">The sequence shown here is derived from an EMBL/GenBank/DDBJ whole genome shotgun (WGS) entry which is preliminary data.</text>
</comment>